<name>A0A285JC12_9ACTN</name>
<dbReference type="RefSeq" id="WP_097324916.1">
    <property type="nucleotide sequence ID" value="NZ_OBDY01000018.1"/>
</dbReference>
<evidence type="ECO:0000256" key="4">
    <source>
        <dbReference type="ARBA" id="ARBA00023065"/>
    </source>
</evidence>
<organism evidence="7 8">
    <name type="scientific">Paractinoplanes atraurantiacus</name>
    <dbReference type="NCBI Taxonomy" id="1036182"/>
    <lineage>
        <taxon>Bacteria</taxon>
        <taxon>Bacillati</taxon>
        <taxon>Actinomycetota</taxon>
        <taxon>Actinomycetes</taxon>
        <taxon>Micromonosporales</taxon>
        <taxon>Micromonosporaceae</taxon>
        <taxon>Paractinoplanes</taxon>
    </lineage>
</organism>
<dbReference type="PANTHER" id="PTHR11878">
    <property type="entry name" value="SODIUM/CALCIUM EXCHANGER"/>
    <property type="match status" value="1"/>
</dbReference>
<dbReference type="Pfam" id="PF03160">
    <property type="entry name" value="Calx-beta"/>
    <property type="match status" value="5"/>
</dbReference>
<keyword evidence="4" id="KW-0813">Transport</keyword>
<protein>
    <submittedName>
        <fullName evidence="7">Calx-beta domain-containing protein</fullName>
    </submittedName>
</protein>
<dbReference type="GO" id="GO:0016020">
    <property type="term" value="C:membrane"/>
    <property type="evidence" value="ECO:0007669"/>
    <property type="project" value="InterPro"/>
</dbReference>
<feature type="domain" description="Calx-beta" evidence="6">
    <location>
        <begin position="411"/>
        <end position="531"/>
    </location>
</feature>
<dbReference type="Proteomes" id="UP000219612">
    <property type="component" value="Unassembled WGS sequence"/>
</dbReference>
<dbReference type="GO" id="GO:0030001">
    <property type="term" value="P:metal ion transport"/>
    <property type="evidence" value="ECO:0007669"/>
    <property type="project" value="TreeGrafter"/>
</dbReference>
<keyword evidence="8" id="KW-1185">Reference proteome</keyword>
<feature type="region of interest" description="Disordered" evidence="5">
    <location>
        <begin position="205"/>
        <end position="225"/>
    </location>
</feature>
<dbReference type="InterPro" id="IPR038081">
    <property type="entry name" value="CalX-like_sf"/>
</dbReference>
<dbReference type="EMBL" id="OBDY01000018">
    <property type="protein sequence ID" value="SNY56936.1"/>
    <property type="molecule type" value="Genomic_DNA"/>
</dbReference>
<sequence length="1001" mass="102647">MRYSTAHAATSGSVPFMLRGPKSVRRAIAVAVAGAIGFMPAVISASPAQAAPGTVTLDESSLEVTEGGSLTFNLTRSAGGAALDELPLTWTITSGDNNQAHAGIDENDVRTMSGDLILPADSTDPYDDQRRSITVNTIDDRLDEDSEYFTITITGSGINNVVGYGTILDNDPAPTYKLVVDDPNPSESAGSVNVTAVLDAPSGKEVTIPVSSSSPSGPGSAKAGQDYTAIQPNTTLTVAAGQTESSPLQVAILTDDLYEEAKQTFNIRGGSSTTVSGTPTVAVNIMDDEEQPEITVAKKTANEGSPLAFDVSLSGPSERNVTASYSTADGPGKDMDPTLLTGRGKATAGADYTATKGTVTFPGVTTTAGPTNTAQTITVQTRTDNIFEQPEDMHVTLADPTVAKLGADSVATGGITDQNTAPVVSLLPVNTKIMEGSSGRKAQTFTVKLSGPAGTKIGVDYGTSEVIPGQDEVAAKQGEDFIMTSGTLMFNPGETQKTFTVDIVGDRMYEYTEDPNNAGVENYEKFAVDLHSATALVPNAADVTAGANATPPVTLVAADETIFSIDDDDAKPTYSVGTATVKEGNDATAVIVPIKLSNPWAATATFVTTVDSSKTTADDSGSAPGLLDYIRPAGTANIAYGADQGYLSFLVTGDQVYEKDEKVTVAVAPTGPESEDLFGAQTTKDAVVTITDDDPKPTVTIIDSTVEEGDTARINGVTEGVAQAQTPLNVFVKGGSVKGSAAASPADYVDPGTISANIPAGALPGTTVPIGTVDTVDDDVKEPAETIVVTGYGVGDTATVKDGVITIAANDGAEPTGPEQPGEAPKPTIMAPATVTGTGPVSITGKVAANATVELWGAPTSGGELAWIANTKASAAGAYSFSRSITQGMRFVTQSQEINSAEVRVTVTVAATLTATSPSKGRVAVIVKSNPNAAGRKVVVQRWTGPNTWTNILVSKANVNGAYTATTTAPSGVVALRAWVEGDSDKGIVTGWSAIVRPTIK</sequence>
<feature type="domain" description="Calx-beta" evidence="6">
    <location>
        <begin position="281"/>
        <end position="398"/>
    </location>
</feature>
<dbReference type="Gene3D" id="2.60.40.2030">
    <property type="match status" value="5"/>
</dbReference>
<dbReference type="OrthoDB" id="3279580at2"/>
<keyword evidence="4" id="KW-0406">Ion transport</keyword>
<dbReference type="SMART" id="SM00237">
    <property type="entry name" value="Calx_beta"/>
    <property type="match status" value="4"/>
</dbReference>
<reference evidence="7 8" key="1">
    <citation type="submission" date="2017-09" db="EMBL/GenBank/DDBJ databases">
        <authorList>
            <person name="Ehlers B."/>
            <person name="Leendertz F.H."/>
        </authorList>
    </citation>
    <scope>NUCLEOTIDE SEQUENCE [LARGE SCALE GENOMIC DNA]</scope>
    <source>
        <strain evidence="7 8">CGMCC 4.6857</strain>
    </source>
</reference>
<dbReference type="PANTHER" id="PTHR11878:SF65">
    <property type="entry name" value="NA_CA-EXCHANGE PROTEIN, ISOFORM G"/>
    <property type="match status" value="1"/>
</dbReference>
<evidence type="ECO:0000313" key="8">
    <source>
        <dbReference type="Proteomes" id="UP000219612"/>
    </source>
</evidence>
<dbReference type="AlphaFoldDB" id="A0A285JC12"/>
<proteinExistence type="predicted"/>
<gene>
    <name evidence="7" type="ORF">SAMN05421748_11830</name>
</gene>
<accession>A0A285JC12</accession>
<keyword evidence="1" id="KW-0732">Signal</keyword>
<keyword evidence="2" id="KW-0677">Repeat</keyword>
<evidence type="ECO:0000256" key="1">
    <source>
        <dbReference type="ARBA" id="ARBA00022729"/>
    </source>
</evidence>
<evidence type="ECO:0000313" key="7">
    <source>
        <dbReference type="EMBL" id="SNY56936.1"/>
    </source>
</evidence>
<evidence type="ECO:0000256" key="2">
    <source>
        <dbReference type="ARBA" id="ARBA00022737"/>
    </source>
</evidence>
<dbReference type="InterPro" id="IPR003644">
    <property type="entry name" value="Calx_beta"/>
</dbReference>
<feature type="domain" description="Calx-beta" evidence="6">
    <location>
        <begin position="163"/>
        <end position="270"/>
    </location>
</feature>
<evidence type="ECO:0000259" key="6">
    <source>
        <dbReference type="SMART" id="SM00237"/>
    </source>
</evidence>
<feature type="domain" description="Calx-beta" evidence="6">
    <location>
        <begin position="41"/>
        <end position="154"/>
    </location>
</feature>
<dbReference type="GO" id="GO:0007154">
    <property type="term" value="P:cell communication"/>
    <property type="evidence" value="ECO:0007669"/>
    <property type="project" value="InterPro"/>
</dbReference>
<dbReference type="SUPFAM" id="SSF141072">
    <property type="entry name" value="CalX-like"/>
    <property type="match status" value="5"/>
</dbReference>
<feature type="compositionally biased region" description="Low complexity" evidence="5">
    <location>
        <begin position="211"/>
        <end position="220"/>
    </location>
</feature>
<keyword evidence="3" id="KW-0106">Calcium</keyword>
<dbReference type="InterPro" id="IPR051171">
    <property type="entry name" value="CaCA"/>
</dbReference>
<evidence type="ECO:0000256" key="3">
    <source>
        <dbReference type="ARBA" id="ARBA00022837"/>
    </source>
</evidence>
<evidence type="ECO:0000256" key="5">
    <source>
        <dbReference type="SAM" id="MobiDB-lite"/>
    </source>
</evidence>